<organism evidence="6 7">
    <name type="scientific">Rhynchophorus ferrugineus</name>
    <name type="common">Red palm weevil</name>
    <name type="synonym">Curculio ferrugineus</name>
    <dbReference type="NCBI Taxonomy" id="354439"/>
    <lineage>
        <taxon>Eukaryota</taxon>
        <taxon>Metazoa</taxon>
        <taxon>Ecdysozoa</taxon>
        <taxon>Arthropoda</taxon>
        <taxon>Hexapoda</taxon>
        <taxon>Insecta</taxon>
        <taxon>Pterygota</taxon>
        <taxon>Neoptera</taxon>
        <taxon>Endopterygota</taxon>
        <taxon>Coleoptera</taxon>
        <taxon>Polyphaga</taxon>
        <taxon>Cucujiformia</taxon>
        <taxon>Curculionidae</taxon>
        <taxon>Dryophthorinae</taxon>
        <taxon>Rhynchophorus</taxon>
    </lineage>
</organism>
<dbReference type="Pfam" id="PF00151">
    <property type="entry name" value="Lipase"/>
    <property type="match status" value="1"/>
</dbReference>
<evidence type="ECO:0000256" key="4">
    <source>
        <dbReference type="RuleBase" id="RU004262"/>
    </source>
</evidence>
<evidence type="ECO:0000256" key="1">
    <source>
        <dbReference type="ARBA" id="ARBA00004613"/>
    </source>
</evidence>
<proteinExistence type="inferred from homology"/>
<keyword evidence="7" id="KW-1185">Reference proteome</keyword>
<dbReference type="SUPFAM" id="SSF53474">
    <property type="entry name" value="alpha/beta-Hydrolases"/>
    <property type="match status" value="1"/>
</dbReference>
<sequence>MQEAYDYSPDSVIIMGHSLGSHVSGFAGKSLNGSVGVIIGLDPAGPLFLEALPGSRLNATDAQYVQAIHTNAKMFGVDYNLADDDFWVNDGSVQPGCDDALELIMCSHNRSFILMAESINNDNFYGVECDSYSDYLGGECADNTVLKMGGLIYNTSSTGVFYLNTSSTYPYALGDVYSNSDD</sequence>
<dbReference type="InterPro" id="IPR029058">
    <property type="entry name" value="AB_hydrolase_fold"/>
</dbReference>
<accession>A0A834I517</accession>
<evidence type="ECO:0000256" key="3">
    <source>
        <dbReference type="ARBA" id="ARBA00022525"/>
    </source>
</evidence>
<dbReference type="PRINTS" id="PR00821">
    <property type="entry name" value="TAGLIPASE"/>
</dbReference>
<dbReference type="GO" id="GO:0016298">
    <property type="term" value="F:lipase activity"/>
    <property type="evidence" value="ECO:0007669"/>
    <property type="project" value="InterPro"/>
</dbReference>
<comment type="similarity">
    <text evidence="2 4">Belongs to the AB hydrolase superfamily. Lipase family.</text>
</comment>
<keyword evidence="3" id="KW-0964">Secreted</keyword>
<protein>
    <recommendedName>
        <fullName evidence="5">Lipase domain-containing protein</fullName>
    </recommendedName>
</protein>
<dbReference type="Gene3D" id="3.40.50.1820">
    <property type="entry name" value="alpha/beta hydrolase"/>
    <property type="match status" value="1"/>
</dbReference>
<dbReference type="PANTHER" id="PTHR11610:SF173">
    <property type="entry name" value="LIPASE DOMAIN-CONTAINING PROTEIN-RELATED"/>
    <property type="match status" value="1"/>
</dbReference>
<dbReference type="GO" id="GO:0017171">
    <property type="term" value="F:serine hydrolase activity"/>
    <property type="evidence" value="ECO:0007669"/>
    <property type="project" value="TreeGrafter"/>
</dbReference>
<dbReference type="GO" id="GO:0005615">
    <property type="term" value="C:extracellular space"/>
    <property type="evidence" value="ECO:0007669"/>
    <property type="project" value="TreeGrafter"/>
</dbReference>
<dbReference type="PANTHER" id="PTHR11610">
    <property type="entry name" value="LIPASE"/>
    <property type="match status" value="1"/>
</dbReference>
<dbReference type="Proteomes" id="UP000625711">
    <property type="component" value="Unassembled WGS sequence"/>
</dbReference>
<dbReference type="EMBL" id="JAACXV010012477">
    <property type="protein sequence ID" value="KAF7274610.1"/>
    <property type="molecule type" value="Genomic_DNA"/>
</dbReference>
<dbReference type="GO" id="GO:0016042">
    <property type="term" value="P:lipid catabolic process"/>
    <property type="evidence" value="ECO:0007669"/>
    <property type="project" value="TreeGrafter"/>
</dbReference>
<feature type="domain" description="Lipase" evidence="5">
    <location>
        <begin position="1"/>
        <end position="171"/>
    </location>
</feature>
<dbReference type="InterPro" id="IPR013818">
    <property type="entry name" value="Lipase"/>
</dbReference>
<reference evidence="6" key="1">
    <citation type="submission" date="2020-08" db="EMBL/GenBank/DDBJ databases">
        <title>Genome sequencing and assembly of the red palm weevil Rhynchophorus ferrugineus.</title>
        <authorList>
            <person name="Dias G.B."/>
            <person name="Bergman C.M."/>
            <person name="Manee M."/>
        </authorList>
    </citation>
    <scope>NUCLEOTIDE SEQUENCE</scope>
    <source>
        <strain evidence="6">AA-2017</strain>
        <tissue evidence="6">Whole larva</tissue>
    </source>
</reference>
<dbReference type="AlphaFoldDB" id="A0A834I517"/>
<comment type="subcellular location">
    <subcellularLocation>
        <location evidence="1">Secreted</location>
    </subcellularLocation>
</comment>
<evidence type="ECO:0000313" key="6">
    <source>
        <dbReference type="EMBL" id="KAF7274610.1"/>
    </source>
</evidence>
<comment type="caution">
    <text evidence="6">The sequence shown here is derived from an EMBL/GenBank/DDBJ whole genome shotgun (WGS) entry which is preliminary data.</text>
</comment>
<evidence type="ECO:0000259" key="5">
    <source>
        <dbReference type="Pfam" id="PF00151"/>
    </source>
</evidence>
<evidence type="ECO:0000256" key="2">
    <source>
        <dbReference type="ARBA" id="ARBA00010701"/>
    </source>
</evidence>
<name>A0A834I517_RHYFE</name>
<dbReference type="InterPro" id="IPR000734">
    <property type="entry name" value="TAG_lipase"/>
</dbReference>
<gene>
    <name evidence="6" type="ORF">GWI33_012714</name>
</gene>
<evidence type="ECO:0000313" key="7">
    <source>
        <dbReference type="Proteomes" id="UP000625711"/>
    </source>
</evidence>
<dbReference type="OrthoDB" id="199913at2759"/>